<evidence type="ECO:0000256" key="1">
    <source>
        <dbReference type="SAM" id="Coils"/>
    </source>
</evidence>
<name>A0ABQ9Y0Y9_9EUKA</name>
<feature type="region of interest" description="Disordered" evidence="2">
    <location>
        <begin position="27"/>
        <end position="103"/>
    </location>
</feature>
<organism evidence="4 5">
    <name type="scientific">Blattamonas nauphoetae</name>
    <dbReference type="NCBI Taxonomy" id="2049346"/>
    <lineage>
        <taxon>Eukaryota</taxon>
        <taxon>Metamonada</taxon>
        <taxon>Preaxostyla</taxon>
        <taxon>Oxymonadida</taxon>
        <taxon>Blattamonas</taxon>
    </lineage>
</organism>
<comment type="caution">
    <text evidence="4">The sequence shown here is derived from an EMBL/GenBank/DDBJ whole genome shotgun (WGS) entry which is preliminary data.</text>
</comment>
<keyword evidence="3" id="KW-0472">Membrane</keyword>
<accession>A0ABQ9Y0Y9</accession>
<feature type="compositionally biased region" description="Low complexity" evidence="2">
    <location>
        <begin position="76"/>
        <end position="88"/>
    </location>
</feature>
<feature type="region of interest" description="Disordered" evidence="2">
    <location>
        <begin position="227"/>
        <end position="248"/>
    </location>
</feature>
<dbReference type="Proteomes" id="UP001281761">
    <property type="component" value="Unassembled WGS sequence"/>
</dbReference>
<feature type="coiled-coil region" evidence="1">
    <location>
        <begin position="391"/>
        <end position="424"/>
    </location>
</feature>
<feature type="region of interest" description="Disordered" evidence="2">
    <location>
        <begin position="424"/>
        <end position="537"/>
    </location>
</feature>
<reference evidence="4 5" key="1">
    <citation type="journal article" date="2022" name="bioRxiv">
        <title>Genomics of Preaxostyla Flagellates Illuminates Evolutionary Transitions and the Path Towards Mitochondrial Loss.</title>
        <authorList>
            <person name="Novak L.V.F."/>
            <person name="Treitli S.C."/>
            <person name="Pyrih J."/>
            <person name="Halakuc P."/>
            <person name="Pipaliya S.V."/>
            <person name="Vacek V."/>
            <person name="Brzon O."/>
            <person name="Soukal P."/>
            <person name="Eme L."/>
            <person name="Dacks J.B."/>
            <person name="Karnkowska A."/>
            <person name="Elias M."/>
            <person name="Hampl V."/>
        </authorList>
    </citation>
    <scope>NUCLEOTIDE SEQUENCE [LARGE SCALE GENOMIC DNA]</scope>
    <source>
        <strain evidence="4">NAU3</strain>
        <tissue evidence="4">Gut</tissue>
    </source>
</reference>
<keyword evidence="3" id="KW-0812">Transmembrane</keyword>
<feature type="compositionally biased region" description="Low complexity" evidence="2">
    <location>
        <begin position="452"/>
        <end position="481"/>
    </location>
</feature>
<feature type="compositionally biased region" description="Basic and acidic residues" evidence="2">
    <location>
        <begin position="507"/>
        <end position="537"/>
    </location>
</feature>
<evidence type="ECO:0000256" key="2">
    <source>
        <dbReference type="SAM" id="MobiDB-lite"/>
    </source>
</evidence>
<feature type="compositionally biased region" description="Polar residues" evidence="2">
    <location>
        <begin position="780"/>
        <end position="790"/>
    </location>
</feature>
<keyword evidence="1" id="KW-0175">Coiled coil</keyword>
<keyword evidence="5" id="KW-1185">Reference proteome</keyword>
<keyword evidence="3" id="KW-1133">Transmembrane helix</keyword>
<evidence type="ECO:0000313" key="5">
    <source>
        <dbReference type="Proteomes" id="UP001281761"/>
    </source>
</evidence>
<evidence type="ECO:0000313" key="4">
    <source>
        <dbReference type="EMBL" id="KAK2957401.1"/>
    </source>
</evidence>
<protein>
    <submittedName>
        <fullName evidence="4">Uncharacterized protein</fullName>
    </submittedName>
</protein>
<gene>
    <name evidence="4" type="ORF">BLNAU_7557</name>
</gene>
<feature type="region of interest" description="Disordered" evidence="2">
    <location>
        <begin position="776"/>
        <end position="804"/>
    </location>
</feature>
<feature type="compositionally biased region" description="Basic and acidic residues" evidence="2">
    <location>
        <begin position="42"/>
        <end position="74"/>
    </location>
</feature>
<dbReference type="EMBL" id="JARBJD010000046">
    <property type="protein sequence ID" value="KAK2957401.1"/>
    <property type="molecule type" value="Genomic_DNA"/>
</dbReference>
<proteinExistence type="predicted"/>
<feature type="region of interest" description="Disordered" evidence="2">
    <location>
        <begin position="181"/>
        <end position="204"/>
    </location>
</feature>
<sequence>MNPLNSSTTKEALDFVQNLLNNVQISSNSDTIPIREPSPAHVQRESYSTRRAEISNRDSQRRSIRESTKNDKRTAPKSTKTPSTVSTPISRHPSGRKRSDNEFDSIRDIVLSAVIAQEYPKASDDKVSPIENKPLSVHRLLDLVPEDIPGPESPPLPRASRPLLPLDLNPQRKMEIRHQLVDEKRKKRKLEQEEKEKERETRKIQQEENKRLEIEMRMKEIEEEKKLRQELKKKEEEEKRQRVKAERERIQRLQREREERKQREQEEKERIARYKEEVRIQKLREHRKRQLEQKLERHLATRNLSILHAAFVHFAEYTQKRANNRRIVRELTRIRTLFHVWSGWSTLTLQVMREREAEERRAEADFFEHAVPKADAWRRRHLLQFGLREWRQQTRRQIEENLAKKEHLERKEKIRQALLKLEEKQSTLLPKEEDEPEEPQPAITTPSKTHSSPKQPSPSRSPQLTSPTIRTPPTTHTSSPPAHQNQPSPPTQSQTRPKTATKPHSLTKMEKRALEAKERHRAREERQKQLQQQREEEKRIMDEALRKEAELVKSAQLETNRAMKQYVRQKEEEKKRQAEETKAKLILAKRHSNKQLLRYNIFLPLQHHLQQRRQLEAEMTAHYNHTLSRSVLREWQQATVDIKIERKRRHQQKMQEADSFHNTALLRHAWSEWIRFVQHRHSQLELAAAHHTRSIQRRVFDLWHAEWEEWKQNELQRELRNDRAADELYEVFLKRRGFHQLKRYRIHRKEKKEKEELKAETENKLNDWLSEIRSSKKTGARTSSSRGTQQIRRRLSNPALSSASSSITLNDDGTVADTNYDKFWVARLVFLIILCLTIIAAIVPHFFAFIHLKRSIKL</sequence>
<feature type="transmembrane region" description="Helical" evidence="3">
    <location>
        <begin position="824"/>
        <end position="850"/>
    </location>
</feature>
<evidence type="ECO:0000256" key="3">
    <source>
        <dbReference type="SAM" id="Phobius"/>
    </source>
</evidence>